<dbReference type="Pfam" id="PF01266">
    <property type="entry name" value="DAO"/>
    <property type="match status" value="1"/>
</dbReference>
<dbReference type="EMBL" id="BLXT01002484">
    <property type="protein sequence ID" value="GFN95185.1"/>
    <property type="molecule type" value="Genomic_DNA"/>
</dbReference>
<proteinExistence type="inferred from homology"/>
<dbReference type="SUPFAM" id="SSF51971">
    <property type="entry name" value="Nucleotide-binding domain"/>
    <property type="match status" value="1"/>
</dbReference>
<keyword evidence="6" id="KW-0560">Oxidoreductase</keyword>
<dbReference type="PROSITE" id="PS00677">
    <property type="entry name" value="DAO"/>
    <property type="match status" value="1"/>
</dbReference>
<feature type="binding site" evidence="7">
    <location>
        <position position="273"/>
    </location>
    <ligand>
        <name>D-dopa</name>
        <dbReference type="ChEBI" id="CHEBI:149689"/>
    </ligand>
</feature>
<dbReference type="Proteomes" id="UP000735302">
    <property type="component" value="Unassembled WGS sequence"/>
</dbReference>
<dbReference type="Gene3D" id="3.40.50.720">
    <property type="entry name" value="NAD(P)-binding Rossmann-like Domain"/>
    <property type="match status" value="2"/>
</dbReference>
<evidence type="ECO:0000256" key="1">
    <source>
        <dbReference type="ARBA" id="ARBA00001974"/>
    </source>
</evidence>
<reference evidence="10 11" key="1">
    <citation type="journal article" date="2021" name="Elife">
        <title>Chloroplast acquisition without the gene transfer in kleptoplastic sea slugs, Plakobranchus ocellatus.</title>
        <authorList>
            <person name="Maeda T."/>
            <person name="Takahashi S."/>
            <person name="Yoshida T."/>
            <person name="Shimamura S."/>
            <person name="Takaki Y."/>
            <person name="Nagai Y."/>
            <person name="Toyoda A."/>
            <person name="Suzuki Y."/>
            <person name="Arimoto A."/>
            <person name="Ishii H."/>
            <person name="Satoh N."/>
            <person name="Nishiyama T."/>
            <person name="Hasebe M."/>
            <person name="Maruyama T."/>
            <person name="Minagawa J."/>
            <person name="Obokata J."/>
            <person name="Shigenobu S."/>
        </authorList>
    </citation>
    <scope>NUCLEOTIDE SEQUENCE [LARGE SCALE GENOMIC DNA]</scope>
</reference>
<evidence type="ECO:0000256" key="3">
    <source>
        <dbReference type="ARBA" id="ARBA00006730"/>
    </source>
</evidence>
<feature type="signal peptide" evidence="8">
    <location>
        <begin position="1"/>
        <end position="18"/>
    </location>
</feature>
<evidence type="ECO:0000256" key="2">
    <source>
        <dbReference type="ARBA" id="ARBA00004253"/>
    </source>
</evidence>
<dbReference type="PIRSF" id="PIRSF000189">
    <property type="entry name" value="D-aa_oxidase"/>
    <property type="match status" value="1"/>
</dbReference>
<comment type="cofactor">
    <cofactor evidence="1 7">
        <name>FAD</name>
        <dbReference type="ChEBI" id="CHEBI:57692"/>
    </cofactor>
</comment>
<feature type="binding site" evidence="7">
    <location>
        <position position="243"/>
    </location>
    <ligand>
        <name>D-dopa</name>
        <dbReference type="ChEBI" id="CHEBI:149689"/>
    </ligand>
</feature>
<feature type="binding site" evidence="7">
    <location>
        <begin position="272"/>
        <end position="277"/>
    </location>
    <ligand>
        <name>FAD</name>
        <dbReference type="ChEBI" id="CHEBI:57692"/>
    </ligand>
</feature>
<dbReference type="InterPro" id="IPR006076">
    <property type="entry name" value="FAD-dep_OxRdtase"/>
</dbReference>
<keyword evidence="4" id="KW-0285">Flavoprotein</keyword>
<protein>
    <submittedName>
        <fullName evidence="10">D-aspartate oxidase</fullName>
    </submittedName>
</protein>
<sequence length="308" mass="34423">MGPRVLVLGAGVSGLSSAVCVQQACPEAQVQLVSEHFSPDTTSDGSAGFWGPYLIGETDALLALWGNPTWKGIVEGFKQLSEDDMKQFDPSFETGTFYTALSVDVTPYLEWLMNRFKRQGGIVRQAKIENIEEVASQCDILINCSAMSSWHLFQDKDMFPIRGQVWKVQAPWVKHFYFLHEKDEDTTYVIPGVDLITVGGTAQMDDWNRNTNPEDGALMWEKAVTHFPMLQQATLVKSWVGLRPARKSLRLESETLNVDGRSIKVIHNYGHGGSGITMHWGCALEVTRMVLEALGTERKDAQRIVSRL</sequence>
<feature type="binding site" evidence="7">
    <location>
        <position position="188"/>
    </location>
    <ligand>
        <name>D-dopa</name>
        <dbReference type="ChEBI" id="CHEBI:149689"/>
    </ligand>
</feature>
<dbReference type="GO" id="GO:0003884">
    <property type="term" value="F:D-amino-acid oxidase activity"/>
    <property type="evidence" value="ECO:0007669"/>
    <property type="project" value="InterPro"/>
</dbReference>
<feature type="binding site" evidence="7">
    <location>
        <begin position="42"/>
        <end position="43"/>
    </location>
    <ligand>
        <name>FAD</name>
        <dbReference type="ChEBI" id="CHEBI:57692"/>
    </ligand>
</feature>
<comment type="subcellular location">
    <subcellularLocation>
        <location evidence="2">Peroxisome matrix</location>
    </subcellularLocation>
</comment>
<dbReference type="PANTHER" id="PTHR11530:SF11">
    <property type="entry name" value="D-ASPARTATE OXIDASE"/>
    <property type="match status" value="1"/>
</dbReference>
<feature type="chain" id="PRO_5043763852" evidence="8">
    <location>
        <begin position="19"/>
        <end position="308"/>
    </location>
</feature>
<dbReference type="GO" id="GO:0005782">
    <property type="term" value="C:peroxisomal matrix"/>
    <property type="evidence" value="ECO:0007669"/>
    <property type="project" value="UniProtKB-SubCell"/>
</dbReference>
<comment type="caution">
    <text evidence="10">The sequence shown here is derived from an EMBL/GenBank/DDBJ whole genome shotgun (WGS) entry which is preliminary data.</text>
</comment>
<feature type="domain" description="FAD dependent oxidoreductase" evidence="9">
    <location>
        <begin position="78"/>
        <end position="288"/>
    </location>
</feature>
<dbReference type="InterPro" id="IPR023209">
    <property type="entry name" value="DAO"/>
</dbReference>
<name>A0AAV3ZKY4_9GAST</name>
<evidence type="ECO:0000313" key="10">
    <source>
        <dbReference type="EMBL" id="GFN95185.1"/>
    </source>
</evidence>
<dbReference type="InterPro" id="IPR006181">
    <property type="entry name" value="D-amino_acid_oxidase_CS"/>
</dbReference>
<evidence type="ECO:0000256" key="5">
    <source>
        <dbReference type="ARBA" id="ARBA00022827"/>
    </source>
</evidence>
<organism evidence="10 11">
    <name type="scientific">Plakobranchus ocellatus</name>
    <dbReference type="NCBI Taxonomy" id="259542"/>
    <lineage>
        <taxon>Eukaryota</taxon>
        <taxon>Metazoa</taxon>
        <taxon>Spiralia</taxon>
        <taxon>Lophotrochozoa</taxon>
        <taxon>Mollusca</taxon>
        <taxon>Gastropoda</taxon>
        <taxon>Heterobranchia</taxon>
        <taxon>Euthyneura</taxon>
        <taxon>Panpulmonata</taxon>
        <taxon>Sacoglossa</taxon>
        <taxon>Placobranchoidea</taxon>
        <taxon>Plakobranchidae</taxon>
        <taxon>Plakobranchus</taxon>
    </lineage>
</organism>
<keyword evidence="8" id="KW-0732">Signal</keyword>
<accession>A0AAV3ZKY4</accession>
<keyword evidence="11" id="KW-1185">Reference proteome</keyword>
<dbReference type="AlphaFoldDB" id="A0AAV3ZKY4"/>
<evidence type="ECO:0000256" key="7">
    <source>
        <dbReference type="PIRSR" id="PIRSR000189-1"/>
    </source>
</evidence>
<dbReference type="GO" id="GO:0071949">
    <property type="term" value="F:FAD binding"/>
    <property type="evidence" value="ECO:0007669"/>
    <property type="project" value="InterPro"/>
</dbReference>
<feature type="binding site" evidence="7">
    <location>
        <position position="180"/>
    </location>
    <ligand>
        <name>D-dopa</name>
        <dbReference type="ChEBI" id="CHEBI:149689"/>
    </ligand>
</feature>
<gene>
    <name evidence="10" type="ORF">PoB_002169100</name>
</gene>
<dbReference type="SUPFAM" id="SSF54373">
    <property type="entry name" value="FAD-linked reductases, C-terminal domain"/>
    <property type="match status" value="1"/>
</dbReference>
<evidence type="ECO:0000256" key="6">
    <source>
        <dbReference type="ARBA" id="ARBA00023002"/>
    </source>
</evidence>
<keyword evidence="5 7" id="KW-0274">FAD</keyword>
<dbReference type="GO" id="GO:0019478">
    <property type="term" value="P:D-amino acid catabolic process"/>
    <property type="evidence" value="ECO:0007669"/>
    <property type="project" value="TreeGrafter"/>
</dbReference>
<evidence type="ECO:0000256" key="8">
    <source>
        <dbReference type="SAM" id="SignalP"/>
    </source>
</evidence>
<evidence type="ECO:0000313" key="11">
    <source>
        <dbReference type="Proteomes" id="UP000735302"/>
    </source>
</evidence>
<comment type="similarity">
    <text evidence="3">Belongs to the DAMOX/DASOX family.</text>
</comment>
<evidence type="ECO:0000259" key="9">
    <source>
        <dbReference type="Pfam" id="PF01266"/>
    </source>
</evidence>
<dbReference type="PANTHER" id="PTHR11530">
    <property type="entry name" value="D-AMINO ACID OXIDASE"/>
    <property type="match status" value="1"/>
</dbReference>
<evidence type="ECO:0000256" key="4">
    <source>
        <dbReference type="ARBA" id="ARBA00022630"/>
    </source>
</evidence>